<feature type="compositionally biased region" description="Basic and acidic residues" evidence="1">
    <location>
        <begin position="35"/>
        <end position="45"/>
    </location>
</feature>
<dbReference type="AlphaFoldDB" id="A0A7S1B8Y3"/>
<protein>
    <recommendedName>
        <fullName evidence="3">VWFA domain-containing protein</fullName>
    </recommendedName>
</protein>
<evidence type="ECO:0008006" key="3">
    <source>
        <dbReference type="Google" id="ProtNLM"/>
    </source>
</evidence>
<evidence type="ECO:0000313" key="2">
    <source>
        <dbReference type="EMBL" id="CAD8878736.1"/>
    </source>
</evidence>
<proteinExistence type="predicted"/>
<reference evidence="2" key="1">
    <citation type="submission" date="2021-01" db="EMBL/GenBank/DDBJ databases">
        <authorList>
            <person name="Corre E."/>
            <person name="Pelletier E."/>
            <person name="Niang G."/>
            <person name="Scheremetjew M."/>
            <person name="Finn R."/>
            <person name="Kale V."/>
            <person name="Holt S."/>
            <person name="Cochrane G."/>
            <person name="Meng A."/>
            <person name="Brown T."/>
            <person name="Cohen L."/>
        </authorList>
    </citation>
    <scope>NUCLEOTIDE SEQUENCE</scope>
    <source>
        <strain evidence="2">308</strain>
    </source>
</reference>
<gene>
    <name evidence="2" type="ORF">CHYS00102_LOCUS5920</name>
</gene>
<dbReference type="EMBL" id="HBFR01008201">
    <property type="protein sequence ID" value="CAD8878736.1"/>
    <property type="molecule type" value="Transcribed_RNA"/>
</dbReference>
<feature type="region of interest" description="Disordered" evidence="1">
    <location>
        <begin position="1"/>
        <end position="45"/>
    </location>
</feature>
<name>A0A7S1B8Y3_9STRA</name>
<evidence type="ECO:0000256" key="1">
    <source>
        <dbReference type="SAM" id="MobiDB-lite"/>
    </source>
</evidence>
<dbReference type="SUPFAM" id="SSF53300">
    <property type="entry name" value="vWA-like"/>
    <property type="match status" value="1"/>
</dbReference>
<organism evidence="2">
    <name type="scientific">Corethron hystrix</name>
    <dbReference type="NCBI Taxonomy" id="216773"/>
    <lineage>
        <taxon>Eukaryota</taxon>
        <taxon>Sar</taxon>
        <taxon>Stramenopiles</taxon>
        <taxon>Ochrophyta</taxon>
        <taxon>Bacillariophyta</taxon>
        <taxon>Coscinodiscophyceae</taxon>
        <taxon>Corethrophycidae</taxon>
        <taxon>Corethrales</taxon>
        <taxon>Corethraceae</taxon>
        <taxon>Corethron</taxon>
    </lineage>
</organism>
<accession>A0A7S1B8Y3</accession>
<sequence>MSDQQYVNSECYPPPVAPPLEGSPKHQRYNLPRQESARIQDSEEKTTTLRKQGFPEGLVNALTTNILSFPLRIWVVDNSGSMQIGDGNRITGDQHKLKFIKGTRWHEIQDCVMYHSEMAGLLEAPTVFRMLNDPGYAVGPQQFSIAEKGKECIPDEMTQIRNTLHKCRPGGVTPLTGHLRKIRSNIEGMAPSLRSEGKRVAVIIATDGIPTDGVGYQSDSTRSEFVNALRGLEGLPVWVVIRLCTDEEAVVDFYNEIDEQLELNIDVLDDFVGEAAEVYQHNKWLNYALPLHRCREMGFHDRLFDLLDEHTFTAAEVRDFCALLFGSENFEDLPDPNIDWDAFKKALKKLNDGEKLQWNPIKKKATKWVDLSQLDKMFGPTSCVIS</sequence>
<dbReference type="InterPro" id="IPR036465">
    <property type="entry name" value="vWFA_dom_sf"/>
</dbReference>